<gene>
    <name evidence="1" type="ORF">RPERSI_LOCUS11674</name>
</gene>
<reference evidence="1" key="1">
    <citation type="submission" date="2021-06" db="EMBL/GenBank/DDBJ databases">
        <authorList>
            <person name="Kallberg Y."/>
            <person name="Tangrot J."/>
            <person name="Rosling A."/>
        </authorList>
    </citation>
    <scope>NUCLEOTIDE SEQUENCE</scope>
    <source>
        <strain evidence="1">MA461A</strain>
    </source>
</reference>
<evidence type="ECO:0000313" key="2">
    <source>
        <dbReference type="Proteomes" id="UP000789920"/>
    </source>
</evidence>
<evidence type="ECO:0000313" key="1">
    <source>
        <dbReference type="EMBL" id="CAG8725684.1"/>
    </source>
</evidence>
<feature type="non-terminal residue" evidence="1">
    <location>
        <position position="70"/>
    </location>
</feature>
<accession>A0ACA9PVQ8</accession>
<dbReference type="EMBL" id="CAJVQC010024227">
    <property type="protein sequence ID" value="CAG8725684.1"/>
    <property type="molecule type" value="Genomic_DNA"/>
</dbReference>
<protein>
    <submittedName>
        <fullName evidence="1">34755_t:CDS:1</fullName>
    </submittedName>
</protein>
<proteinExistence type="predicted"/>
<comment type="caution">
    <text evidence="1">The sequence shown here is derived from an EMBL/GenBank/DDBJ whole genome shotgun (WGS) entry which is preliminary data.</text>
</comment>
<keyword evidence="2" id="KW-1185">Reference proteome</keyword>
<name>A0ACA9PVQ8_9GLOM</name>
<sequence>MSDALFFDINDYIYFMSDNKASIDTNNNKEVTEVNELDLKNTNEPTYLLVETEEDGSDLESEYEDTESIF</sequence>
<dbReference type="Proteomes" id="UP000789920">
    <property type="component" value="Unassembled WGS sequence"/>
</dbReference>
<organism evidence="1 2">
    <name type="scientific">Racocetra persica</name>
    <dbReference type="NCBI Taxonomy" id="160502"/>
    <lineage>
        <taxon>Eukaryota</taxon>
        <taxon>Fungi</taxon>
        <taxon>Fungi incertae sedis</taxon>
        <taxon>Mucoromycota</taxon>
        <taxon>Glomeromycotina</taxon>
        <taxon>Glomeromycetes</taxon>
        <taxon>Diversisporales</taxon>
        <taxon>Gigasporaceae</taxon>
        <taxon>Racocetra</taxon>
    </lineage>
</organism>